<evidence type="ECO:0000313" key="2">
    <source>
        <dbReference type="EMBL" id="MPC07578.1"/>
    </source>
</evidence>
<name>A0A5B7CEC0_PORTR</name>
<evidence type="ECO:0000256" key="1">
    <source>
        <dbReference type="SAM" id="MobiDB-lite"/>
    </source>
</evidence>
<dbReference type="AlphaFoldDB" id="A0A5B7CEC0"/>
<sequence length="116" mass="13234">MWFLKPDPDSWSQHSKIEGSFRGTSMRPGLGCRKQRHLQQQRWRGATQKATEGGRNNRSCATPKTKGGYNNNQPQVPSAMQRTPCWMTPSRTGCDHLEFRTSGTTSWRAMTHQVQV</sequence>
<dbReference type="EMBL" id="VSRR010000004">
    <property type="protein sequence ID" value="MPC07578.1"/>
    <property type="molecule type" value="Genomic_DNA"/>
</dbReference>
<proteinExistence type="predicted"/>
<feature type="compositionally biased region" description="Polar residues" evidence="1">
    <location>
        <begin position="40"/>
        <end position="81"/>
    </location>
</feature>
<comment type="caution">
    <text evidence="2">The sequence shown here is derived from an EMBL/GenBank/DDBJ whole genome shotgun (WGS) entry which is preliminary data.</text>
</comment>
<protein>
    <submittedName>
        <fullName evidence="2">Uncharacterized protein</fullName>
    </submittedName>
</protein>
<dbReference type="Proteomes" id="UP000324222">
    <property type="component" value="Unassembled WGS sequence"/>
</dbReference>
<evidence type="ECO:0000313" key="3">
    <source>
        <dbReference type="Proteomes" id="UP000324222"/>
    </source>
</evidence>
<reference evidence="2 3" key="1">
    <citation type="submission" date="2019-05" db="EMBL/GenBank/DDBJ databases">
        <title>Another draft genome of Portunus trituberculatus and its Hox gene families provides insights of decapod evolution.</title>
        <authorList>
            <person name="Jeong J.-H."/>
            <person name="Song I."/>
            <person name="Kim S."/>
            <person name="Choi T."/>
            <person name="Kim D."/>
            <person name="Ryu S."/>
            <person name="Kim W."/>
        </authorList>
    </citation>
    <scope>NUCLEOTIDE SEQUENCE [LARGE SCALE GENOMIC DNA]</scope>
    <source>
        <tissue evidence="2">Muscle</tissue>
    </source>
</reference>
<feature type="region of interest" description="Disordered" evidence="1">
    <location>
        <begin position="1"/>
        <end position="83"/>
    </location>
</feature>
<organism evidence="2 3">
    <name type="scientific">Portunus trituberculatus</name>
    <name type="common">Swimming crab</name>
    <name type="synonym">Neptunus trituberculatus</name>
    <dbReference type="NCBI Taxonomy" id="210409"/>
    <lineage>
        <taxon>Eukaryota</taxon>
        <taxon>Metazoa</taxon>
        <taxon>Ecdysozoa</taxon>
        <taxon>Arthropoda</taxon>
        <taxon>Crustacea</taxon>
        <taxon>Multicrustacea</taxon>
        <taxon>Malacostraca</taxon>
        <taxon>Eumalacostraca</taxon>
        <taxon>Eucarida</taxon>
        <taxon>Decapoda</taxon>
        <taxon>Pleocyemata</taxon>
        <taxon>Brachyura</taxon>
        <taxon>Eubrachyura</taxon>
        <taxon>Portunoidea</taxon>
        <taxon>Portunidae</taxon>
        <taxon>Portuninae</taxon>
        <taxon>Portunus</taxon>
    </lineage>
</organism>
<keyword evidence="3" id="KW-1185">Reference proteome</keyword>
<accession>A0A5B7CEC0</accession>
<gene>
    <name evidence="2" type="ORF">E2C01_000142</name>
</gene>